<keyword evidence="1 3" id="KW-0853">WD repeat</keyword>
<dbReference type="SUPFAM" id="SSF50978">
    <property type="entry name" value="WD40 repeat-like"/>
    <property type="match status" value="1"/>
</dbReference>
<keyword evidence="2" id="KW-0677">Repeat</keyword>
<gene>
    <name evidence="4" type="ORF">OFLC_LOCUS4810</name>
</gene>
<name>A0A183HBE7_9BILA</name>
<dbReference type="InterPro" id="IPR001680">
    <property type="entry name" value="WD40_rpt"/>
</dbReference>
<evidence type="ECO:0000256" key="2">
    <source>
        <dbReference type="ARBA" id="ARBA00022737"/>
    </source>
</evidence>
<dbReference type="Proteomes" id="UP000267606">
    <property type="component" value="Unassembled WGS sequence"/>
</dbReference>
<dbReference type="InterPro" id="IPR036322">
    <property type="entry name" value="WD40_repeat_dom_sf"/>
</dbReference>
<evidence type="ECO:0000313" key="6">
    <source>
        <dbReference type="WBParaSite" id="OFLC_0000480801-mRNA-1"/>
    </source>
</evidence>
<dbReference type="STRING" id="387005.A0A183HBE7"/>
<evidence type="ECO:0000313" key="4">
    <source>
        <dbReference type="EMBL" id="VDO41125.1"/>
    </source>
</evidence>
<proteinExistence type="predicted"/>
<dbReference type="WBParaSite" id="OFLC_0000480801-mRNA-1">
    <property type="protein sequence ID" value="OFLC_0000480801-mRNA-1"/>
    <property type="gene ID" value="OFLC_0000480801"/>
</dbReference>
<dbReference type="GO" id="GO:0045717">
    <property type="term" value="P:negative regulation of fatty acid biosynthetic process"/>
    <property type="evidence" value="ECO:0007669"/>
    <property type="project" value="TreeGrafter"/>
</dbReference>
<evidence type="ECO:0000256" key="3">
    <source>
        <dbReference type="PROSITE-ProRule" id="PRU00221"/>
    </source>
</evidence>
<organism evidence="6">
    <name type="scientific">Onchocerca flexuosa</name>
    <dbReference type="NCBI Taxonomy" id="387005"/>
    <lineage>
        <taxon>Eukaryota</taxon>
        <taxon>Metazoa</taxon>
        <taxon>Ecdysozoa</taxon>
        <taxon>Nematoda</taxon>
        <taxon>Chromadorea</taxon>
        <taxon>Rhabditida</taxon>
        <taxon>Spirurina</taxon>
        <taxon>Spiruromorpha</taxon>
        <taxon>Filarioidea</taxon>
        <taxon>Onchocercidae</taxon>
        <taxon>Onchocerca</taxon>
    </lineage>
</organism>
<evidence type="ECO:0000256" key="1">
    <source>
        <dbReference type="ARBA" id="ARBA00022574"/>
    </source>
</evidence>
<reference evidence="4 5" key="2">
    <citation type="submission" date="2018-11" db="EMBL/GenBank/DDBJ databases">
        <authorList>
            <consortium name="Pathogen Informatics"/>
        </authorList>
    </citation>
    <scope>NUCLEOTIDE SEQUENCE [LARGE SCALE GENOMIC DNA]</scope>
</reference>
<dbReference type="PANTHER" id="PTHR15574:SF40">
    <property type="entry name" value="WD AND TETRATRICOPEPTIDE REPEATS PROTEIN 1"/>
    <property type="match status" value="1"/>
</dbReference>
<dbReference type="InterPro" id="IPR015943">
    <property type="entry name" value="WD40/YVTN_repeat-like_dom_sf"/>
</dbReference>
<dbReference type="AlphaFoldDB" id="A0A183HBE7"/>
<dbReference type="GO" id="GO:0005737">
    <property type="term" value="C:cytoplasm"/>
    <property type="evidence" value="ECO:0007669"/>
    <property type="project" value="TreeGrafter"/>
</dbReference>
<dbReference type="PROSITE" id="PS50082">
    <property type="entry name" value="WD_REPEATS_2"/>
    <property type="match status" value="1"/>
</dbReference>
<sequence length="342" mass="38214">MGHEGCVNCLQWNTSGSLLASGSDDMQIRLWNAEGKALHCIRSGHMNNIFSVQFLPSGSDDLLISAAGNQLFSDNNVRMHSIIRSDVPYVWWSEGRVKRLAITQADPYLFWSAAEDGFIKQYDIRTAKATSLIKFDQKECKSLAINENRPEMIAVALNEAPVPLYDRRNVSEPLFTVIPGNVSSTLTAEMNLSPFFILARVVFLSGHIPISDSSARHAFRTLSVTHVGFNSLGNELIVNIGGEQIYIFNVFDRAHEPDALQSLNSFIEDPARNLLDISSFSGFDKTTTEIFRAERELAKIHFNNKEYTDAINTYSRAILDCEKLCGRDPPLGHPHSMDLCLL</sequence>
<feature type="repeat" description="WD" evidence="3">
    <location>
        <begin position="1"/>
        <end position="32"/>
    </location>
</feature>
<dbReference type="Pfam" id="PF00400">
    <property type="entry name" value="WD40"/>
    <property type="match status" value="1"/>
</dbReference>
<dbReference type="InterPro" id="IPR045151">
    <property type="entry name" value="DCAF8"/>
</dbReference>
<dbReference type="PROSITE" id="PS50294">
    <property type="entry name" value="WD_REPEATS_REGION"/>
    <property type="match status" value="1"/>
</dbReference>
<accession>A0A183HBE7</accession>
<dbReference type="SMART" id="SM00320">
    <property type="entry name" value="WD40"/>
    <property type="match status" value="3"/>
</dbReference>
<dbReference type="PANTHER" id="PTHR15574">
    <property type="entry name" value="WD REPEAT DOMAIN-CONTAINING FAMILY"/>
    <property type="match status" value="1"/>
</dbReference>
<keyword evidence="5" id="KW-1185">Reference proteome</keyword>
<dbReference type="GO" id="GO:0080008">
    <property type="term" value="C:Cul4-RING E3 ubiquitin ligase complex"/>
    <property type="evidence" value="ECO:0007669"/>
    <property type="project" value="TreeGrafter"/>
</dbReference>
<dbReference type="EMBL" id="UZAJ01003847">
    <property type="protein sequence ID" value="VDO41125.1"/>
    <property type="molecule type" value="Genomic_DNA"/>
</dbReference>
<protein>
    <submittedName>
        <fullName evidence="6">WD_REPEATS_REGION domain-containing protein</fullName>
    </submittedName>
</protein>
<evidence type="ECO:0000313" key="5">
    <source>
        <dbReference type="Proteomes" id="UP000267606"/>
    </source>
</evidence>
<reference evidence="6" key="1">
    <citation type="submission" date="2016-06" db="UniProtKB">
        <authorList>
            <consortium name="WormBaseParasite"/>
        </authorList>
    </citation>
    <scope>IDENTIFICATION</scope>
</reference>
<dbReference type="Gene3D" id="2.130.10.10">
    <property type="entry name" value="YVTN repeat-like/Quinoprotein amine dehydrogenase"/>
    <property type="match status" value="1"/>
</dbReference>